<feature type="transmembrane region" description="Helical" evidence="7">
    <location>
        <begin position="349"/>
        <end position="374"/>
    </location>
</feature>
<keyword evidence="5 7" id="KW-1133">Transmembrane helix</keyword>
<dbReference type="PANTHER" id="PTHR30012:SF0">
    <property type="entry name" value="TYPE II SECRETION SYSTEM PROTEIN F-RELATED"/>
    <property type="match status" value="1"/>
</dbReference>
<reference evidence="9" key="1">
    <citation type="submission" date="2018-05" db="EMBL/GenBank/DDBJ databases">
        <authorList>
            <person name="Lanie J.A."/>
            <person name="Ng W.-L."/>
            <person name="Kazmierczak K.M."/>
            <person name="Andrzejewski T.M."/>
            <person name="Davidsen T.M."/>
            <person name="Wayne K.J."/>
            <person name="Tettelin H."/>
            <person name="Glass J.I."/>
            <person name="Rusch D."/>
            <person name="Podicherti R."/>
            <person name="Tsui H.-C.T."/>
            <person name="Winkler M.E."/>
        </authorList>
    </citation>
    <scope>NUCLEOTIDE SEQUENCE</scope>
</reference>
<organism evidence="9">
    <name type="scientific">marine metagenome</name>
    <dbReference type="NCBI Taxonomy" id="408172"/>
    <lineage>
        <taxon>unclassified sequences</taxon>
        <taxon>metagenomes</taxon>
        <taxon>ecological metagenomes</taxon>
    </lineage>
</organism>
<evidence type="ECO:0000256" key="2">
    <source>
        <dbReference type="ARBA" id="ARBA00005745"/>
    </source>
</evidence>
<feature type="transmembrane region" description="Helical" evidence="7">
    <location>
        <begin position="198"/>
        <end position="223"/>
    </location>
</feature>
<sequence length="384" mass="42662">MDLDSTTAFIYIWLVCLVAMIGVGAVAYFVLSAPFRRIDCANLVVELNELAAATGRNPEDLFKQLGGLGVRGVPHARKFTRLNELMQSGQSFIESLRGFHSLLPGEVFGAMELAHNERGSQLLAKLSRAHLEDGVSRAQNSFKLFSSSLIILIPTTLMMSTGVFIFVLPKFMDVFSDMMGSGLPEITVFLMGWYETGLAMVIPTLLILFVAFLTVAHLFGFTASHDTGSLLNRLFGRLAWLMPWRRNRIKRNFIWIFCELLDNGIAEAEAIEAAAAATKNSVVRGRAAKAANDLRNGQPLAKAMRRFDRRADLAWRVENAGHGSATFRETLEGWTNHLSALAYKQQQSAFYYAFTFLTLLNGLCVLGIAMMFFLPLIKMIEGIE</sequence>
<dbReference type="InterPro" id="IPR042094">
    <property type="entry name" value="T2SS_GspF_sf"/>
</dbReference>
<evidence type="ECO:0000256" key="7">
    <source>
        <dbReference type="SAM" id="Phobius"/>
    </source>
</evidence>
<evidence type="ECO:0000256" key="1">
    <source>
        <dbReference type="ARBA" id="ARBA00004651"/>
    </source>
</evidence>
<dbReference type="EMBL" id="UINC01017974">
    <property type="protein sequence ID" value="SVA75070.1"/>
    <property type="molecule type" value="Genomic_DNA"/>
</dbReference>
<proteinExistence type="inferred from homology"/>
<evidence type="ECO:0000259" key="8">
    <source>
        <dbReference type="Pfam" id="PF00482"/>
    </source>
</evidence>
<keyword evidence="4 7" id="KW-0812">Transmembrane</keyword>
<evidence type="ECO:0000313" key="9">
    <source>
        <dbReference type="EMBL" id="SVA75070.1"/>
    </source>
</evidence>
<feature type="transmembrane region" description="Helical" evidence="7">
    <location>
        <begin position="144"/>
        <end position="168"/>
    </location>
</feature>
<evidence type="ECO:0000256" key="6">
    <source>
        <dbReference type="ARBA" id="ARBA00023136"/>
    </source>
</evidence>
<comment type="subcellular location">
    <subcellularLocation>
        <location evidence="1">Cell membrane</location>
        <topology evidence="1">Multi-pass membrane protein</topology>
    </subcellularLocation>
</comment>
<dbReference type="InterPro" id="IPR003004">
    <property type="entry name" value="GspF/PilC"/>
</dbReference>
<accession>A0A381YDU7</accession>
<dbReference type="Gene3D" id="1.20.81.30">
    <property type="entry name" value="Type II secretion system (T2SS), domain F"/>
    <property type="match status" value="1"/>
</dbReference>
<dbReference type="AlphaFoldDB" id="A0A381YDU7"/>
<dbReference type="GO" id="GO:0005886">
    <property type="term" value="C:plasma membrane"/>
    <property type="evidence" value="ECO:0007669"/>
    <property type="project" value="UniProtKB-SubCell"/>
</dbReference>
<comment type="similarity">
    <text evidence="2">Belongs to the GSP F family.</text>
</comment>
<gene>
    <name evidence="9" type="ORF">METZ01_LOCUS127924</name>
</gene>
<evidence type="ECO:0000256" key="3">
    <source>
        <dbReference type="ARBA" id="ARBA00022475"/>
    </source>
</evidence>
<evidence type="ECO:0000256" key="5">
    <source>
        <dbReference type="ARBA" id="ARBA00022989"/>
    </source>
</evidence>
<feature type="domain" description="Type II secretion system protein GspF" evidence="8">
    <location>
        <begin position="259"/>
        <end position="375"/>
    </location>
</feature>
<dbReference type="PANTHER" id="PTHR30012">
    <property type="entry name" value="GENERAL SECRETION PATHWAY PROTEIN"/>
    <property type="match status" value="1"/>
</dbReference>
<dbReference type="InterPro" id="IPR018076">
    <property type="entry name" value="T2SS_GspF_dom"/>
</dbReference>
<name>A0A381YDU7_9ZZZZ</name>
<keyword evidence="3" id="KW-1003">Cell membrane</keyword>
<feature type="transmembrane region" description="Helical" evidence="7">
    <location>
        <begin position="6"/>
        <end position="31"/>
    </location>
</feature>
<evidence type="ECO:0000256" key="4">
    <source>
        <dbReference type="ARBA" id="ARBA00022692"/>
    </source>
</evidence>
<protein>
    <recommendedName>
        <fullName evidence="8">Type II secretion system protein GspF domain-containing protein</fullName>
    </recommendedName>
</protein>
<keyword evidence="6 7" id="KW-0472">Membrane</keyword>
<dbReference type="Pfam" id="PF00482">
    <property type="entry name" value="T2SSF"/>
    <property type="match status" value="1"/>
</dbReference>